<dbReference type="Pfam" id="PF00170">
    <property type="entry name" value="bZIP_1"/>
    <property type="match status" value="1"/>
</dbReference>
<keyword evidence="3" id="KW-0804">Transcription</keyword>
<proteinExistence type="predicted"/>
<reference evidence="7" key="1">
    <citation type="submission" date="2020-06" db="EMBL/GenBank/DDBJ databases">
        <authorList>
            <consortium name="Plant Systems Biology data submission"/>
        </authorList>
    </citation>
    <scope>NUCLEOTIDE SEQUENCE</scope>
    <source>
        <strain evidence="7">D6</strain>
    </source>
</reference>
<accession>A0A9N8DRB8</accession>
<dbReference type="PRINTS" id="PR00043">
    <property type="entry name" value="LEUZIPPRJUN"/>
</dbReference>
<keyword evidence="4" id="KW-0175">Coiled coil</keyword>
<evidence type="ECO:0000256" key="5">
    <source>
        <dbReference type="SAM" id="MobiDB-lite"/>
    </source>
</evidence>
<feature type="domain" description="BZIP" evidence="6">
    <location>
        <begin position="46"/>
        <end position="109"/>
    </location>
</feature>
<evidence type="ECO:0000256" key="3">
    <source>
        <dbReference type="ARBA" id="ARBA00023163"/>
    </source>
</evidence>
<dbReference type="Proteomes" id="UP001153069">
    <property type="component" value="Unassembled WGS sequence"/>
</dbReference>
<feature type="compositionally biased region" description="Low complexity" evidence="5">
    <location>
        <begin position="24"/>
        <end position="38"/>
    </location>
</feature>
<feature type="region of interest" description="Disordered" evidence="5">
    <location>
        <begin position="1"/>
        <end position="42"/>
    </location>
</feature>
<feature type="coiled-coil region" evidence="4">
    <location>
        <begin position="64"/>
        <end position="105"/>
    </location>
</feature>
<dbReference type="SMART" id="SM00338">
    <property type="entry name" value="BRLZ"/>
    <property type="match status" value="1"/>
</dbReference>
<evidence type="ECO:0000256" key="4">
    <source>
        <dbReference type="SAM" id="Coils"/>
    </source>
</evidence>
<keyword evidence="8" id="KW-1185">Reference proteome</keyword>
<dbReference type="InterPro" id="IPR002112">
    <property type="entry name" value="Leuzip_Jun"/>
</dbReference>
<evidence type="ECO:0000259" key="6">
    <source>
        <dbReference type="PROSITE" id="PS50217"/>
    </source>
</evidence>
<dbReference type="GO" id="GO:0003677">
    <property type="term" value="F:DNA binding"/>
    <property type="evidence" value="ECO:0007669"/>
    <property type="project" value="UniProtKB-KW"/>
</dbReference>
<evidence type="ECO:0000256" key="1">
    <source>
        <dbReference type="ARBA" id="ARBA00023015"/>
    </source>
</evidence>
<keyword evidence="1" id="KW-0805">Transcription regulation</keyword>
<dbReference type="EMBL" id="CAICTM010000198">
    <property type="protein sequence ID" value="CAB9504514.1"/>
    <property type="molecule type" value="Genomic_DNA"/>
</dbReference>
<dbReference type="Gene3D" id="1.20.5.170">
    <property type="match status" value="1"/>
</dbReference>
<evidence type="ECO:0000313" key="8">
    <source>
        <dbReference type="Proteomes" id="UP001153069"/>
    </source>
</evidence>
<organism evidence="7 8">
    <name type="scientific">Seminavis robusta</name>
    <dbReference type="NCBI Taxonomy" id="568900"/>
    <lineage>
        <taxon>Eukaryota</taxon>
        <taxon>Sar</taxon>
        <taxon>Stramenopiles</taxon>
        <taxon>Ochrophyta</taxon>
        <taxon>Bacillariophyta</taxon>
        <taxon>Bacillariophyceae</taxon>
        <taxon>Bacillariophycidae</taxon>
        <taxon>Naviculales</taxon>
        <taxon>Naviculaceae</taxon>
        <taxon>Seminavis</taxon>
    </lineage>
</organism>
<dbReference type="AlphaFoldDB" id="A0A9N8DRB8"/>
<comment type="caution">
    <text evidence="7">The sequence shown here is derived from an EMBL/GenBank/DDBJ whole genome shotgun (WGS) entry which is preliminary data.</text>
</comment>
<dbReference type="InterPro" id="IPR004827">
    <property type="entry name" value="bZIP"/>
</dbReference>
<feature type="compositionally biased region" description="Polar residues" evidence="5">
    <location>
        <begin position="1"/>
        <end position="12"/>
    </location>
</feature>
<protein>
    <recommendedName>
        <fullName evidence="6">BZIP domain-containing protein</fullName>
    </recommendedName>
</protein>
<evidence type="ECO:0000313" key="7">
    <source>
        <dbReference type="EMBL" id="CAB9504514.1"/>
    </source>
</evidence>
<dbReference type="GO" id="GO:0003700">
    <property type="term" value="F:DNA-binding transcription factor activity"/>
    <property type="evidence" value="ECO:0007669"/>
    <property type="project" value="InterPro"/>
</dbReference>
<dbReference type="PROSITE" id="PS50217">
    <property type="entry name" value="BZIP"/>
    <property type="match status" value="1"/>
</dbReference>
<evidence type="ECO:0000256" key="2">
    <source>
        <dbReference type="ARBA" id="ARBA00023125"/>
    </source>
</evidence>
<keyword evidence="2" id="KW-0238">DNA-binding</keyword>
<gene>
    <name evidence="7" type="ORF">SEMRO_199_G084500.1</name>
</gene>
<name>A0A9N8DRB8_9STRA</name>
<dbReference type="InterPro" id="IPR046347">
    <property type="entry name" value="bZIP_sf"/>
</dbReference>
<dbReference type="SUPFAM" id="SSF57959">
    <property type="entry name" value="Leucine zipper domain"/>
    <property type="match status" value="1"/>
</dbReference>
<sequence length="248" mass="25858">MSLTIDQTNMMNQPDDDASDSGESTGAPEAPSTTAEAPNRYEKLERLKREKRLAMNRECARARRRRKKVRMELLESRVQELTQKNGKIAEANDALRMRVAQLEAELGAAASGMAMGMSAGGPDAAQFLGGNRMPGFASPDASQALLAEQLNLQRRAALVGLGGAETGLGLGGAAAALNCGNRGGNVPSSGPMGNGNMDALRYMQIMKARSAMREPSAGNGMHGQNAAALLGGQFGGGPAARGMHGADF</sequence>